<protein>
    <submittedName>
        <fullName evidence="1">Uncharacterized protein</fullName>
    </submittedName>
</protein>
<dbReference type="Proteomes" id="UP000076842">
    <property type="component" value="Unassembled WGS sequence"/>
</dbReference>
<evidence type="ECO:0000313" key="1">
    <source>
        <dbReference type="EMBL" id="KZT51556.1"/>
    </source>
</evidence>
<keyword evidence="2" id="KW-1185">Reference proteome</keyword>
<organism evidence="1 2">
    <name type="scientific">Calocera cornea HHB12733</name>
    <dbReference type="NCBI Taxonomy" id="1353952"/>
    <lineage>
        <taxon>Eukaryota</taxon>
        <taxon>Fungi</taxon>
        <taxon>Dikarya</taxon>
        <taxon>Basidiomycota</taxon>
        <taxon>Agaricomycotina</taxon>
        <taxon>Dacrymycetes</taxon>
        <taxon>Dacrymycetales</taxon>
        <taxon>Dacrymycetaceae</taxon>
        <taxon>Calocera</taxon>
    </lineage>
</organism>
<accession>A0A165CWP6</accession>
<dbReference type="EMBL" id="KV424102">
    <property type="protein sequence ID" value="KZT51556.1"/>
    <property type="molecule type" value="Genomic_DNA"/>
</dbReference>
<dbReference type="InParanoid" id="A0A165CWP6"/>
<name>A0A165CWP6_9BASI</name>
<proteinExistence type="predicted"/>
<sequence length="72" mass="7643">MPALPALPCLPAVLATPIRSVVPAVPAHLLCPPGMLCPPGPGSVRICYYLLRDLLLEGHSNGIRRIYACIVD</sequence>
<evidence type="ECO:0000313" key="2">
    <source>
        <dbReference type="Proteomes" id="UP000076842"/>
    </source>
</evidence>
<dbReference type="AlphaFoldDB" id="A0A165CWP6"/>
<gene>
    <name evidence="1" type="ORF">CALCODRAFT_503357</name>
</gene>
<reference evidence="1 2" key="1">
    <citation type="journal article" date="2016" name="Mol. Biol. Evol.">
        <title>Comparative Genomics of Early-Diverging Mushroom-Forming Fungi Provides Insights into the Origins of Lignocellulose Decay Capabilities.</title>
        <authorList>
            <person name="Nagy L.G."/>
            <person name="Riley R."/>
            <person name="Tritt A."/>
            <person name="Adam C."/>
            <person name="Daum C."/>
            <person name="Floudas D."/>
            <person name="Sun H."/>
            <person name="Yadav J.S."/>
            <person name="Pangilinan J."/>
            <person name="Larsson K.H."/>
            <person name="Matsuura K."/>
            <person name="Barry K."/>
            <person name="Labutti K."/>
            <person name="Kuo R."/>
            <person name="Ohm R.A."/>
            <person name="Bhattacharya S.S."/>
            <person name="Shirouzu T."/>
            <person name="Yoshinaga Y."/>
            <person name="Martin F.M."/>
            <person name="Grigoriev I.V."/>
            <person name="Hibbett D.S."/>
        </authorList>
    </citation>
    <scope>NUCLEOTIDE SEQUENCE [LARGE SCALE GENOMIC DNA]</scope>
    <source>
        <strain evidence="1 2">HHB12733</strain>
    </source>
</reference>